<sequence length="127" mass="13253">MQSDSGTVAAETAGPGGQPVLYLNATPQQGSETLANWRSFRLAHLRGEHAVGAALDASAAGLAFRGGTGSCVLDDYVTRIGAHHYREIACLVTGVRGSTVIVAATPADRWNAERGILEQAVDSYDVL</sequence>
<dbReference type="Proteomes" id="UP000479226">
    <property type="component" value="Unassembled WGS sequence"/>
</dbReference>
<gene>
    <name evidence="1" type="ORF">G6N77_12545</name>
</gene>
<comment type="caution">
    <text evidence="1">The sequence shown here is derived from an EMBL/GenBank/DDBJ whole genome shotgun (WGS) entry which is preliminary data.</text>
</comment>
<organism evidence="1 2">
    <name type="scientific">Arthrobacter silviterrae</name>
    <dbReference type="NCBI Taxonomy" id="2026658"/>
    <lineage>
        <taxon>Bacteria</taxon>
        <taxon>Bacillati</taxon>
        <taxon>Actinomycetota</taxon>
        <taxon>Actinomycetes</taxon>
        <taxon>Micrococcales</taxon>
        <taxon>Micrococcaceae</taxon>
        <taxon>Arthrobacter</taxon>
    </lineage>
</organism>
<accession>A0ABX0DFX1</accession>
<protein>
    <submittedName>
        <fullName evidence="1">Uncharacterized protein</fullName>
    </submittedName>
</protein>
<dbReference type="EMBL" id="JAAKZI010000021">
    <property type="protein sequence ID" value="NGN84279.1"/>
    <property type="molecule type" value="Genomic_DNA"/>
</dbReference>
<keyword evidence="2" id="KW-1185">Reference proteome</keyword>
<evidence type="ECO:0000313" key="2">
    <source>
        <dbReference type="Proteomes" id="UP000479226"/>
    </source>
</evidence>
<proteinExistence type="predicted"/>
<reference evidence="1 2" key="1">
    <citation type="submission" date="2020-02" db="EMBL/GenBank/DDBJ databases">
        <title>Genome sequence of the type strain DSM 27180 of Arthrobacter silviterrae.</title>
        <authorList>
            <person name="Gao J."/>
            <person name="Sun J."/>
        </authorList>
    </citation>
    <scope>NUCLEOTIDE SEQUENCE [LARGE SCALE GENOMIC DNA]</scope>
    <source>
        <strain evidence="1 2">DSM 27180</strain>
    </source>
</reference>
<name>A0ABX0DFX1_9MICC</name>
<dbReference type="RefSeq" id="WP_165182509.1">
    <property type="nucleotide sequence ID" value="NZ_JAAKZI010000021.1"/>
</dbReference>
<evidence type="ECO:0000313" key="1">
    <source>
        <dbReference type="EMBL" id="NGN84279.1"/>
    </source>
</evidence>